<evidence type="ECO:0000256" key="5">
    <source>
        <dbReference type="ARBA" id="ARBA00023163"/>
    </source>
</evidence>
<dbReference type="InterPro" id="IPR001867">
    <property type="entry name" value="OmpR/PhoB-type_DNA-bd"/>
</dbReference>
<keyword evidence="12" id="KW-1185">Reference proteome</keyword>
<evidence type="ECO:0000259" key="10">
    <source>
        <dbReference type="PROSITE" id="PS51755"/>
    </source>
</evidence>
<evidence type="ECO:0000256" key="8">
    <source>
        <dbReference type="SAM" id="MobiDB-lite"/>
    </source>
</evidence>
<protein>
    <submittedName>
        <fullName evidence="11">Phosphate regulon transcriptional regulatory protein PhoB (SphR)</fullName>
    </submittedName>
</protein>
<dbReference type="GO" id="GO:0006355">
    <property type="term" value="P:regulation of DNA-templated transcription"/>
    <property type="evidence" value="ECO:0007669"/>
    <property type="project" value="InterPro"/>
</dbReference>
<dbReference type="PROSITE" id="PS50110">
    <property type="entry name" value="RESPONSE_REGULATORY"/>
    <property type="match status" value="1"/>
</dbReference>
<dbReference type="SUPFAM" id="SSF52172">
    <property type="entry name" value="CheY-like"/>
    <property type="match status" value="1"/>
</dbReference>
<dbReference type="InterPro" id="IPR011006">
    <property type="entry name" value="CheY-like_superfamily"/>
</dbReference>
<dbReference type="InterPro" id="IPR001789">
    <property type="entry name" value="Sig_transdc_resp-reg_receiver"/>
</dbReference>
<evidence type="ECO:0000259" key="9">
    <source>
        <dbReference type="PROSITE" id="PS50110"/>
    </source>
</evidence>
<gene>
    <name evidence="11" type="ORF">ACPOL_1921</name>
</gene>
<dbReference type="GO" id="GO:0000156">
    <property type="term" value="F:phosphorelay response regulator activity"/>
    <property type="evidence" value="ECO:0007669"/>
    <property type="project" value="TreeGrafter"/>
</dbReference>
<dbReference type="SMART" id="SM00862">
    <property type="entry name" value="Trans_reg_C"/>
    <property type="match status" value="1"/>
</dbReference>
<dbReference type="SMART" id="SM00448">
    <property type="entry name" value="REC"/>
    <property type="match status" value="1"/>
</dbReference>
<dbReference type="GO" id="GO:0000976">
    <property type="term" value="F:transcription cis-regulatory region binding"/>
    <property type="evidence" value="ECO:0007669"/>
    <property type="project" value="TreeGrafter"/>
</dbReference>
<evidence type="ECO:0000256" key="6">
    <source>
        <dbReference type="PROSITE-ProRule" id="PRU00169"/>
    </source>
</evidence>
<evidence type="ECO:0000256" key="7">
    <source>
        <dbReference type="PROSITE-ProRule" id="PRU01091"/>
    </source>
</evidence>
<dbReference type="InterPro" id="IPR039420">
    <property type="entry name" value="WalR-like"/>
</dbReference>
<name>A0A2Z5FXR0_9BACT</name>
<organism evidence="11 12">
    <name type="scientific">Acidisarcina polymorpha</name>
    <dbReference type="NCBI Taxonomy" id="2211140"/>
    <lineage>
        <taxon>Bacteria</taxon>
        <taxon>Pseudomonadati</taxon>
        <taxon>Acidobacteriota</taxon>
        <taxon>Terriglobia</taxon>
        <taxon>Terriglobales</taxon>
        <taxon>Acidobacteriaceae</taxon>
        <taxon>Acidisarcina</taxon>
    </lineage>
</organism>
<keyword evidence="4 7" id="KW-0238">DNA-binding</keyword>
<dbReference type="GO" id="GO:0032993">
    <property type="term" value="C:protein-DNA complex"/>
    <property type="evidence" value="ECO:0007669"/>
    <property type="project" value="TreeGrafter"/>
</dbReference>
<reference evidence="11 12" key="1">
    <citation type="journal article" date="2018" name="Front. Microbiol.">
        <title>Hydrolytic Capabilities as a Key to Environmental Success: Chitinolytic and Cellulolytic Acidobacteria From Acidic Sub-arctic Soils and Boreal Peatlands.</title>
        <authorList>
            <person name="Belova S.E."/>
            <person name="Ravin N.V."/>
            <person name="Pankratov T.A."/>
            <person name="Rakitin A.L."/>
            <person name="Ivanova A.A."/>
            <person name="Beletsky A.V."/>
            <person name="Mardanov A.V."/>
            <person name="Sinninghe Damste J.S."/>
            <person name="Dedysh S.N."/>
        </authorList>
    </citation>
    <scope>NUCLEOTIDE SEQUENCE [LARGE SCALE GENOMIC DNA]</scope>
    <source>
        <strain evidence="11 12">SBC82</strain>
    </source>
</reference>
<dbReference type="PANTHER" id="PTHR48111:SF1">
    <property type="entry name" value="TWO-COMPONENT RESPONSE REGULATOR ORR33"/>
    <property type="match status" value="1"/>
</dbReference>
<dbReference type="KEGG" id="abas:ACPOL_1921"/>
<dbReference type="Pfam" id="PF00486">
    <property type="entry name" value="Trans_reg_C"/>
    <property type="match status" value="1"/>
</dbReference>
<keyword evidence="5" id="KW-0804">Transcription</keyword>
<keyword evidence="2" id="KW-0902">Two-component regulatory system</keyword>
<feature type="region of interest" description="Disordered" evidence="8">
    <location>
        <begin position="1"/>
        <end position="22"/>
    </location>
</feature>
<evidence type="ECO:0000313" key="11">
    <source>
        <dbReference type="EMBL" id="AXC11257.1"/>
    </source>
</evidence>
<dbReference type="InterPro" id="IPR036388">
    <property type="entry name" value="WH-like_DNA-bd_sf"/>
</dbReference>
<dbReference type="GO" id="GO:0005829">
    <property type="term" value="C:cytosol"/>
    <property type="evidence" value="ECO:0007669"/>
    <property type="project" value="TreeGrafter"/>
</dbReference>
<accession>A0A2Z5FXR0</accession>
<proteinExistence type="predicted"/>
<evidence type="ECO:0000313" key="12">
    <source>
        <dbReference type="Proteomes" id="UP000253606"/>
    </source>
</evidence>
<evidence type="ECO:0000256" key="1">
    <source>
        <dbReference type="ARBA" id="ARBA00022553"/>
    </source>
</evidence>
<feature type="domain" description="OmpR/PhoB-type" evidence="10">
    <location>
        <begin position="156"/>
        <end position="255"/>
    </location>
</feature>
<dbReference type="Pfam" id="PF00072">
    <property type="entry name" value="Response_reg"/>
    <property type="match status" value="1"/>
</dbReference>
<dbReference type="CDD" id="cd00383">
    <property type="entry name" value="trans_reg_C"/>
    <property type="match status" value="1"/>
</dbReference>
<dbReference type="PANTHER" id="PTHR48111">
    <property type="entry name" value="REGULATOR OF RPOS"/>
    <property type="match status" value="1"/>
</dbReference>
<dbReference type="RefSeq" id="WP_114206724.1">
    <property type="nucleotide sequence ID" value="NZ_CP030840.1"/>
</dbReference>
<dbReference type="OrthoDB" id="9790442at2"/>
<evidence type="ECO:0000256" key="4">
    <source>
        <dbReference type="ARBA" id="ARBA00023125"/>
    </source>
</evidence>
<keyword evidence="1 6" id="KW-0597">Phosphoprotein</keyword>
<dbReference type="Proteomes" id="UP000253606">
    <property type="component" value="Chromosome"/>
</dbReference>
<feature type="modified residue" description="4-aspartylphosphate" evidence="6">
    <location>
        <position position="82"/>
    </location>
</feature>
<dbReference type="Gene3D" id="6.10.250.690">
    <property type="match status" value="1"/>
</dbReference>
<dbReference type="CDD" id="cd17574">
    <property type="entry name" value="REC_OmpR"/>
    <property type="match status" value="1"/>
</dbReference>
<keyword evidence="3" id="KW-0805">Transcription regulation</keyword>
<evidence type="ECO:0000256" key="3">
    <source>
        <dbReference type="ARBA" id="ARBA00023015"/>
    </source>
</evidence>
<sequence length="255" mass="28734">MLQNERTNSDQEQNSGAKSNSDIVETTADVRSRILVIEDDVRMQKVLQRMFIEQGYSVTVCGDGTSALEAFRSLKASAIVLDLVLPNMLGRDLCKTIKAEQPEIPVIVVSAINEVADKVLLLELGADDYVTKPFSPRELMARVQAAIRRRQKTAPGATYSFGECEIDFAKMSARRGNQPVILTAHEFKLLKYFVEHAERVLSREELLNEVWGYNSYPTTRTVDNQILKLRQKLEPEASEPRHLLTVYGAGYKFIP</sequence>
<evidence type="ECO:0000256" key="2">
    <source>
        <dbReference type="ARBA" id="ARBA00023012"/>
    </source>
</evidence>
<dbReference type="AlphaFoldDB" id="A0A2Z5FXR0"/>
<dbReference type="Gene3D" id="1.10.10.10">
    <property type="entry name" value="Winged helix-like DNA-binding domain superfamily/Winged helix DNA-binding domain"/>
    <property type="match status" value="1"/>
</dbReference>
<feature type="domain" description="Response regulatory" evidence="9">
    <location>
        <begin position="33"/>
        <end position="147"/>
    </location>
</feature>
<dbReference type="Gene3D" id="3.40.50.2300">
    <property type="match status" value="1"/>
</dbReference>
<dbReference type="PROSITE" id="PS51755">
    <property type="entry name" value="OMPR_PHOB"/>
    <property type="match status" value="1"/>
</dbReference>
<feature type="DNA-binding region" description="OmpR/PhoB-type" evidence="7">
    <location>
        <begin position="156"/>
        <end position="255"/>
    </location>
</feature>
<dbReference type="EMBL" id="CP030840">
    <property type="protein sequence ID" value="AXC11257.1"/>
    <property type="molecule type" value="Genomic_DNA"/>
</dbReference>